<keyword evidence="2" id="KW-1185">Reference proteome</keyword>
<reference evidence="1" key="1">
    <citation type="submission" date="2022-05" db="EMBL/GenBank/DDBJ databases">
        <authorList>
            <person name="Tuo L."/>
        </authorList>
    </citation>
    <scope>NUCLEOTIDE SEQUENCE</scope>
    <source>
        <strain evidence="1">BSK12Z-4</strain>
    </source>
</reference>
<proteinExistence type="predicted"/>
<evidence type="ECO:0000313" key="2">
    <source>
        <dbReference type="Proteomes" id="UP001139485"/>
    </source>
</evidence>
<dbReference type="AlphaFoldDB" id="A0A9X2ID77"/>
<dbReference type="Proteomes" id="UP001139485">
    <property type="component" value="Unassembled WGS sequence"/>
</dbReference>
<protein>
    <submittedName>
        <fullName evidence="1">Uncharacterized protein</fullName>
    </submittedName>
</protein>
<comment type="caution">
    <text evidence="1">The sequence shown here is derived from an EMBL/GenBank/DDBJ whole genome shotgun (WGS) entry which is preliminary data.</text>
</comment>
<organism evidence="1 2">
    <name type="scientific">Nocardioides bruguierae</name>
    <dbReference type="NCBI Taxonomy" id="2945102"/>
    <lineage>
        <taxon>Bacteria</taxon>
        <taxon>Bacillati</taxon>
        <taxon>Actinomycetota</taxon>
        <taxon>Actinomycetes</taxon>
        <taxon>Propionibacteriales</taxon>
        <taxon>Nocardioidaceae</taxon>
        <taxon>Nocardioides</taxon>
    </lineage>
</organism>
<sequence length="116" mass="12553">MSRILTVVLDGYRSTIAGPGAFSLIHEASGRKPVWIGTIRAFSVSERTARDVMAEAERRRYEVAVRDHDDADKGHAIVCTPGLPDGVRQPYPIRQAAAADGVHTVDTPSAEQGGLW</sequence>
<name>A0A9X2ID77_9ACTN</name>
<accession>A0A9X2ID77</accession>
<evidence type="ECO:0000313" key="1">
    <source>
        <dbReference type="EMBL" id="MCM0618743.1"/>
    </source>
</evidence>
<gene>
    <name evidence="1" type="ORF">M8330_00375</name>
</gene>
<dbReference type="EMBL" id="JAMOIL010000001">
    <property type="protein sequence ID" value="MCM0618743.1"/>
    <property type="molecule type" value="Genomic_DNA"/>
</dbReference>
<dbReference type="RefSeq" id="WP_250825714.1">
    <property type="nucleotide sequence ID" value="NZ_JAMOIL010000001.1"/>
</dbReference>